<proteinExistence type="predicted"/>
<dbReference type="PANTHER" id="PTHR46928">
    <property type="entry name" value="MESENCHYME-SPECIFIC CELL SURFACE GLYCOPROTEIN"/>
    <property type="match status" value="1"/>
</dbReference>
<feature type="compositionally biased region" description="Polar residues" evidence="1">
    <location>
        <begin position="304"/>
        <end position="319"/>
    </location>
</feature>
<comment type="caution">
    <text evidence="3">The sequence shown here is derived from an EMBL/GenBank/DDBJ whole genome shotgun (WGS) entry which is preliminary data.</text>
</comment>
<keyword evidence="4" id="KW-1185">Reference proteome</keyword>
<dbReference type="EMBL" id="JAOANI010000015">
    <property type="protein sequence ID" value="MCT7359250.1"/>
    <property type="molecule type" value="Genomic_DNA"/>
</dbReference>
<dbReference type="PANTHER" id="PTHR46928:SF1">
    <property type="entry name" value="MESENCHYME-SPECIFIC CELL SURFACE GLYCOPROTEIN"/>
    <property type="match status" value="1"/>
</dbReference>
<evidence type="ECO:0000256" key="1">
    <source>
        <dbReference type="SAM" id="MobiDB-lite"/>
    </source>
</evidence>
<dbReference type="InterPro" id="IPR011048">
    <property type="entry name" value="Haem_d1_sf"/>
</dbReference>
<dbReference type="SUPFAM" id="SSF51004">
    <property type="entry name" value="C-terminal (heme d1) domain of cytochrome cd1-nitrite reductase"/>
    <property type="match status" value="1"/>
</dbReference>
<sequence length="623" mass="66108">MNPKFLAVAVSTALLAACGGDDNNSNNNDSKSPLAELGIQCAAVEKAATETSTGTLQLSLVDSYFSGNDFATSSAEIVSYDSCSDQLYVVNAKDATIDVLSLAQNNSAPTKKSSINLAAAATAAGIEIGAANSVSAKKGLVAVAIEAKVKQDAGLIALYRSDDLSLLATYSAGSLPDMVTLSADGRYILSANEGEPSGDYKNDPQGSVTIVDLNKGFSADKAVVQQVLFTDFNNGGSRAAELPEGVRISGPAGTSVAQDLEPEYMTLNSDGSKAWVALQENNAMAIIDVANARVESIKALGEKSWNSDSGNQLDASNKDNGPGEFASYEQLAGLYMPDTIASFELNNETYIVSANEGDGREYIYETTQQACDTANHSWDGKDYSVGGKNEDAQKYTNESDDCISHVDEARGGDLFDIVADAHPLKAALDDNDQLKRLKFINDRESIAAADTLYSYGARSFSIWNSNAELVFDSGDDIAKRVFAVEPDNFNADNEINLTAETADNRSDDKGTEPEAIEVATINGRIFAFVGLERQGGIMVYDISNPQVPVFQSYLNNRDFTAPVCTAVNGDGECDNDTYNSAAGDLGPESIDYFSREGKHFIAVGNEVSGTTSVYQLNFSSAVL</sequence>
<feature type="region of interest" description="Disordered" evidence="1">
    <location>
        <begin position="303"/>
        <end position="322"/>
    </location>
</feature>
<feature type="domain" description="Choice-of-anchor I" evidence="2">
    <location>
        <begin position="374"/>
        <end position="615"/>
    </location>
</feature>
<reference evidence="3" key="2">
    <citation type="submission" date="2022-08" db="EMBL/GenBank/DDBJ databases">
        <authorList>
            <person name="Dong C."/>
        </authorList>
    </citation>
    <scope>NUCLEOTIDE SEQUENCE</scope>
    <source>
        <strain evidence="3">59MF3M-4</strain>
    </source>
</reference>
<dbReference type="InterPro" id="IPR052956">
    <property type="entry name" value="Mesenchyme-surface_protein"/>
</dbReference>
<evidence type="ECO:0000313" key="3">
    <source>
        <dbReference type="EMBL" id="MCT7359250.1"/>
    </source>
</evidence>
<reference evidence="3" key="1">
    <citation type="journal article" date="2022" name="Front. Microbiol.">
        <title>Genome-based taxonomic rearrangement of Oceanobacter-related bacteria including the description of Thalassolituus hydrocarbonoclasticus sp. nov. and Thalassolituus pacificus sp. nov. and emended description of the genus Thalassolituus.</title>
        <authorList>
            <person name="Dong C."/>
            <person name="Wei L."/>
            <person name="Wang J."/>
            <person name="Lai Q."/>
            <person name="Huang Z."/>
            <person name="Shao Z."/>
        </authorList>
    </citation>
    <scope>NUCLEOTIDE SEQUENCE</scope>
    <source>
        <strain evidence="3">59MF3M-4</strain>
    </source>
</reference>
<evidence type="ECO:0000259" key="2">
    <source>
        <dbReference type="Pfam" id="PF22494"/>
    </source>
</evidence>
<feature type="domain" description="Choice-of-anchor I" evidence="2">
    <location>
        <begin position="71"/>
        <end position="362"/>
    </location>
</feature>
<protein>
    <submittedName>
        <fullName evidence="3">Choice-of-anchor I family protein</fullName>
    </submittedName>
</protein>
<organism evidence="3 4">
    <name type="scientific">Thalassolituus pacificus</name>
    <dbReference type="NCBI Taxonomy" id="2975440"/>
    <lineage>
        <taxon>Bacteria</taxon>
        <taxon>Pseudomonadati</taxon>
        <taxon>Pseudomonadota</taxon>
        <taxon>Gammaproteobacteria</taxon>
        <taxon>Oceanospirillales</taxon>
        <taxon>Oceanospirillaceae</taxon>
        <taxon>Thalassolituus</taxon>
    </lineage>
</organism>
<dbReference type="Pfam" id="PF22494">
    <property type="entry name" value="choice_anch_I"/>
    <property type="match status" value="2"/>
</dbReference>
<dbReference type="SUPFAM" id="SSF82171">
    <property type="entry name" value="DPP6 N-terminal domain-like"/>
    <property type="match status" value="1"/>
</dbReference>
<dbReference type="Gene3D" id="2.130.10.10">
    <property type="entry name" value="YVTN repeat-like/Quinoprotein amine dehydrogenase"/>
    <property type="match status" value="1"/>
</dbReference>
<dbReference type="AlphaFoldDB" id="A0A9X2WFA2"/>
<name>A0A9X2WFA2_9GAMM</name>
<gene>
    <name evidence="3" type="ORF">NYR02_09475</name>
</gene>
<dbReference type="InterPro" id="IPR055188">
    <property type="entry name" value="Choice_anch_I"/>
</dbReference>
<dbReference type="PROSITE" id="PS51257">
    <property type="entry name" value="PROKAR_LIPOPROTEIN"/>
    <property type="match status" value="1"/>
</dbReference>
<evidence type="ECO:0000313" key="4">
    <source>
        <dbReference type="Proteomes" id="UP001147830"/>
    </source>
</evidence>
<dbReference type="NCBIfam" id="NF038117">
    <property type="entry name" value="choice_anch_I"/>
    <property type="match status" value="1"/>
</dbReference>
<accession>A0A9X2WFA2</accession>
<dbReference type="RefSeq" id="WP_260976121.1">
    <property type="nucleotide sequence ID" value="NZ_JAOANI010000015.1"/>
</dbReference>
<dbReference type="Proteomes" id="UP001147830">
    <property type="component" value="Unassembled WGS sequence"/>
</dbReference>
<dbReference type="InterPro" id="IPR015943">
    <property type="entry name" value="WD40/YVTN_repeat-like_dom_sf"/>
</dbReference>